<proteinExistence type="predicted"/>
<dbReference type="EMBL" id="BARV01009799">
    <property type="protein sequence ID" value="GAI04206.1"/>
    <property type="molecule type" value="Genomic_DNA"/>
</dbReference>
<sequence>MPMAARELHAGAIYLHGGKYYRSHSFNYKPELGLGDIIVEEMNPQNQKTTSMRFALPKMMQIIEKKNVLGTEVVYCDLQITEYVTGYKITDIYSNELLGITEIDPPIVYTFPTKGFMFTAPHPSQIISRFPEISEEAIFNGTFHAVEHVLIESSSMLTGGGNAELGGISMGDSGAIFVYDGAKGGSGLSKLLYDRLEEGFKRSLIILENCTCKTTDGCPRCTYSYQCGNNNQPLNKIGAMESLKLLKESDLKIIENYEEYQAYV</sequence>
<evidence type="ECO:0000259" key="1">
    <source>
        <dbReference type="Pfam" id="PF09369"/>
    </source>
</evidence>
<protein>
    <recommendedName>
        <fullName evidence="1">MrfA-like Zn-binding domain-containing protein</fullName>
    </recommendedName>
</protein>
<evidence type="ECO:0000313" key="2">
    <source>
        <dbReference type="EMBL" id="GAI04206.1"/>
    </source>
</evidence>
<gene>
    <name evidence="2" type="ORF">S06H3_19192</name>
</gene>
<organism evidence="2">
    <name type="scientific">marine sediment metagenome</name>
    <dbReference type="NCBI Taxonomy" id="412755"/>
    <lineage>
        <taxon>unclassified sequences</taxon>
        <taxon>metagenomes</taxon>
        <taxon>ecological metagenomes</taxon>
    </lineage>
</organism>
<accession>X1LEC5</accession>
<dbReference type="InterPro" id="IPR018973">
    <property type="entry name" value="MZB"/>
</dbReference>
<dbReference type="PANTHER" id="PTHR47957">
    <property type="entry name" value="ATP-DEPENDENT HELICASE HRQ1"/>
    <property type="match status" value="1"/>
</dbReference>
<comment type="caution">
    <text evidence="2">The sequence shown here is derived from an EMBL/GenBank/DDBJ whole genome shotgun (WGS) entry which is preliminary data.</text>
</comment>
<dbReference type="GO" id="GO:0036297">
    <property type="term" value="P:interstrand cross-link repair"/>
    <property type="evidence" value="ECO:0007669"/>
    <property type="project" value="TreeGrafter"/>
</dbReference>
<name>X1LEC5_9ZZZZ</name>
<dbReference type="GO" id="GO:0006289">
    <property type="term" value="P:nucleotide-excision repair"/>
    <property type="evidence" value="ECO:0007669"/>
    <property type="project" value="TreeGrafter"/>
</dbReference>
<dbReference type="AlphaFoldDB" id="X1LEC5"/>
<dbReference type="PANTHER" id="PTHR47957:SF3">
    <property type="entry name" value="ATP-DEPENDENT HELICASE HRQ1"/>
    <property type="match status" value="1"/>
</dbReference>
<dbReference type="GO" id="GO:0043138">
    <property type="term" value="F:3'-5' DNA helicase activity"/>
    <property type="evidence" value="ECO:0007669"/>
    <property type="project" value="TreeGrafter"/>
</dbReference>
<feature type="domain" description="MrfA-like Zn-binding" evidence="1">
    <location>
        <begin position="146"/>
        <end position="222"/>
    </location>
</feature>
<reference evidence="2" key="1">
    <citation type="journal article" date="2014" name="Front. Microbiol.">
        <title>High frequency of phylogenetically diverse reductive dehalogenase-homologous genes in deep subseafloor sedimentary metagenomes.</title>
        <authorList>
            <person name="Kawai M."/>
            <person name="Futagami T."/>
            <person name="Toyoda A."/>
            <person name="Takaki Y."/>
            <person name="Nishi S."/>
            <person name="Hori S."/>
            <person name="Arai W."/>
            <person name="Tsubouchi T."/>
            <person name="Morono Y."/>
            <person name="Uchiyama I."/>
            <person name="Ito T."/>
            <person name="Fujiyama A."/>
            <person name="Inagaki F."/>
            <person name="Takami H."/>
        </authorList>
    </citation>
    <scope>NUCLEOTIDE SEQUENCE</scope>
    <source>
        <strain evidence="2">Expedition CK06-06</strain>
    </source>
</reference>
<dbReference type="Pfam" id="PF09369">
    <property type="entry name" value="MZB"/>
    <property type="match status" value="1"/>
</dbReference>
<dbReference type="GO" id="GO:0005634">
    <property type="term" value="C:nucleus"/>
    <property type="evidence" value="ECO:0007669"/>
    <property type="project" value="TreeGrafter"/>
</dbReference>